<comment type="caution">
    <text evidence="1">The sequence shown here is derived from an EMBL/GenBank/DDBJ whole genome shotgun (WGS) entry which is preliminary data.</text>
</comment>
<gene>
    <name evidence="1" type="ORF">DDV96_10675</name>
</gene>
<evidence type="ECO:0008006" key="3">
    <source>
        <dbReference type="Google" id="ProtNLM"/>
    </source>
</evidence>
<accession>A0A2U0HZF9</accession>
<organism evidence="1 2">
    <name type="scientific">Marixanthomonas spongiae</name>
    <dbReference type="NCBI Taxonomy" id="2174845"/>
    <lineage>
        <taxon>Bacteria</taxon>
        <taxon>Pseudomonadati</taxon>
        <taxon>Bacteroidota</taxon>
        <taxon>Flavobacteriia</taxon>
        <taxon>Flavobacteriales</taxon>
        <taxon>Flavobacteriaceae</taxon>
        <taxon>Marixanthomonas</taxon>
    </lineage>
</organism>
<dbReference type="EMBL" id="QEHR01000006">
    <property type="protein sequence ID" value="PVW14262.1"/>
    <property type="molecule type" value="Genomic_DNA"/>
</dbReference>
<evidence type="ECO:0000313" key="2">
    <source>
        <dbReference type="Proteomes" id="UP000245962"/>
    </source>
</evidence>
<reference evidence="1 2" key="1">
    <citation type="submission" date="2018-04" db="EMBL/GenBank/DDBJ databases">
        <title>Marixanthomonas spongiae HN-E44 sp. nov., isolated from a marine sponge.</title>
        <authorList>
            <person name="Luo L."/>
            <person name="Zhuang L."/>
        </authorList>
    </citation>
    <scope>NUCLEOTIDE SEQUENCE [LARGE SCALE GENOMIC DNA]</scope>
    <source>
        <strain evidence="1 2">HN-E44</strain>
    </source>
</reference>
<dbReference type="Proteomes" id="UP000245962">
    <property type="component" value="Unassembled WGS sequence"/>
</dbReference>
<dbReference type="OrthoDB" id="9773938at2"/>
<dbReference type="AlphaFoldDB" id="A0A2U0HZF9"/>
<evidence type="ECO:0000313" key="1">
    <source>
        <dbReference type="EMBL" id="PVW14262.1"/>
    </source>
</evidence>
<proteinExistence type="predicted"/>
<keyword evidence="2" id="KW-1185">Reference proteome</keyword>
<sequence>MKKLNVFLGLLIGFTILSCSSDDNKDEPPQNFFANAYLEIYSKDGFNCVGDLFLTSGTANLNSDGEIKINNDNENVVVFNEMDMTNCEMNNPTIKTFDLQNGYDSELNTIFAPDVFYDIVTDVNGNIQSANEYYANQLNITFAKLTFSSDSKLSYEIQYENGTILTESYSGKIEVFEVF</sequence>
<dbReference type="RefSeq" id="WP_116694752.1">
    <property type="nucleotide sequence ID" value="NZ_QEHR01000006.1"/>
</dbReference>
<name>A0A2U0HZF9_9FLAO</name>
<protein>
    <recommendedName>
        <fullName evidence="3">Lipocalin-like domain-containing protein</fullName>
    </recommendedName>
</protein>
<dbReference type="PROSITE" id="PS51257">
    <property type="entry name" value="PROKAR_LIPOPROTEIN"/>
    <property type="match status" value="1"/>
</dbReference>